<dbReference type="Gene3D" id="3.40.50.300">
    <property type="entry name" value="P-loop containing nucleotide triphosphate hydrolases"/>
    <property type="match status" value="2"/>
</dbReference>
<accession>A0A6J6K3U4</accession>
<proteinExistence type="predicted"/>
<dbReference type="CDD" id="cd03257">
    <property type="entry name" value="ABC_NikE_OppD_transporters"/>
    <property type="match status" value="2"/>
</dbReference>
<dbReference type="NCBIfam" id="NF008453">
    <property type="entry name" value="PRK11308.1"/>
    <property type="match status" value="2"/>
</dbReference>
<protein>
    <submittedName>
        <fullName evidence="8">Unannotated protein</fullName>
    </submittedName>
</protein>
<organism evidence="8">
    <name type="scientific">freshwater metagenome</name>
    <dbReference type="NCBI Taxonomy" id="449393"/>
    <lineage>
        <taxon>unclassified sequences</taxon>
        <taxon>metagenomes</taxon>
        <taxon>ecological metagenomes</taxon>
    </lineage>
</organism>
<sequence>MSNQPATLELRDLQVAYRVRGIDRQVLRGVSLSIAPGEAYGLVGESGCGKSTAAFAAMRYLPRNGTITAGSIHFEGRDITSIGDSEIRDLRTNAISMVYQNPIGALNPTIKIGDQVAEVFQLLGKSKSESMQLTEDALKKVQIADPTRVMGRFPHQLSGGMAQRVVIAMALASNPRLLVMDEPTTGLDATVEAEVLDLVRTLRKETGTSVLFISHNLGVIRTMCDRIGVLYAGSLVEEGLTETVLSKPTHPYTVGLLRCIPRGGLNKTADRLDTIVGTPPALGSTLPGCVFVDRCTIAQDKCRTSIPELIDVGSKHFSRCYFHEQAFNLPRAVDGVGENTRATPVSIQQKSTLLDVNNVSKTFAQDKTDVKVLVDVSLHLQAGETLGLVGESGSGKTTLARVLLGIIANDAGGSVALNGSTLGATLKERSAAEVGAIQIVFQNPDSALNRRHSVTRIVSRAVQKLTGASKDTADDRAQSLLSDMSVDPLLHSVKPTQLSGGLKQRVAIARSFAGKPQLIVCDEPTSALDVSVQANILNLLVDLQSRENVSYVFISHDLGVVRYISDRIAVLYLGRIMELGNAETVFAGPHHPYTEALVSSVPDIEGAQRVRIRLGGEVPSPANPPTGCVLNPRCPRMAGSGVEHLCTSVEPSLTEVEPGHFMRCHIPLDQLREKQQKVTQQ</sequence>
<dbReference type="PANTHER" id="PTHR43297">
    <property type="entry name" value="OLIGOPEPTIDE TRANSPORT ATP-BINDING PROTEIN APPD"/>
    <property type="match status" value="1"/>
</dbReference>
<dbReference type="InterPro" id="IPR013563">
    <property type="entry name" value="Oligopep_ABC_C"/>
</dbReference>
<evidence type="ECO:0000259" key="7">
    <source>
        <dbReference type="PROSITE" id="PS50893"/>
    </source>
</evidence>
<dbReference type="PANTHER" id="PTHR43297:SF2">
    <property type="entry name" value="DIPEPTIDE TRANSPORT ATP-BINDING PROTEIN DPPD"/>
    <property type="match status" value="1"/>
</dbReference>
<feature type="domain" description="ABC transporter" evidence="7">
    <location>
        <begin position="354"/>
        <end position="598"/>
    </location>
</feature>
<evidence type="ECO:0000256" key="6">
    <source>
        <dbReference type="ARBA" id="ARBA00023136"/>
    </source>
</evidence>
<dbReference type="InterPro" id="IPR003593">
    <property type="entry name" value="AAA+_ATPase"/>
</dbReference>
<keyword evidence="6" id="KW-0472">Membrane</keyword>
<keyword evidence="3" id="KW-1003">Cell membrane</keyword>
<dbReference type="GO" id="GO:0005524">
    <property type="term" value="F:ATP binding"/>
    <property type="evidence" value="ECO:0007669"/>
    <property type="project" value="UniProtKB-KW"/>
</dbReference>
<evidence type="ECO:0000256" key="3">
    <source>
        <dbReference type="ARBA" id="ARBA00022475"/>
    </source>
</evidence>
<feature type="domain" description="ABC transporter" evidence="7">
    <location>
        <begin position="8"/>
        <end position="257"/>
    </location>
</feature>
<dbReference type="SMART" id="SM00382">
    <property type="entry name" value="AAA"/>
    <property type="match status" value="2"/>
</dbReference>
<evidence type="ECO:0000256" key="4">
    <source>
        <dbReference type="ARBA" id="ARBA00022741"/>
    </source>
</evidence>
<gene>
    <name evidence="8" type="ORF">UFOPK2195_00123</name>
</gene>
<evidence type="ECO:0000256" key="2">
    <source>
        <dbReference type="ARBA" id="ARBA00022448"/>
    </source>
</evidence>
<dbReference type="GO" id="GO:0016887">
    <property type="term" value="F:ATP hydrolysis activity"/>
    <property type="evidence" value="ECO:0007669"/>
    <property type="project" value="InterPro"/>
</dbReference>
<dbReference type="Pfam" id="PF08352">
    <property type="entry name" value="oligo_HPY"/>
    <property type="match status" value="2"/>
</dbReference>
<keyword evidence="5" id="KW-0067">ATP-binding</keyword>
<reference evidence="8" key="1">
    <citation type="submission" date="2020-05" db="EMBL/GenBank/DDBJ databases">
        <authorList>
            <person name="Chiriac C."/>
            <person name="Salcher M."/>
            <person name="Ghai R."/>
            <person name="Kavagutti S V."/>
        </authorList>
    </citation>
    <scope>NUCLEOTIDE SEQUENCE</scope>
</reference>
<dbReference type="InterPro" id="IPR003439">
    <property type="entry name" value="ABC_transporter-like_ATP-bd"/>
</dbReference>
<dbReference type="NCBIfam" id="TIGR01727">
    <property type="entry name" value="oligo_HPY"/>
    <property type="match status" value="2"/>
</dbReference>
<keyword evidence="2" id="KW-0813">Transport</keyword>
<dbReference type="GO" id="GO:0015833">
    <property type="term" value="P:peptide transport"/>
    <property type="evidence" value="ECO:0007669"/>
    <property type="project" value="InterPro"/>
</dbReference>
<evidence type="ECO:0000313" key="8">
    <source>
        <dbReference type="EMBL" id="CAB4644417.1"/>
    </source>
</evidence>
<dbReference type="EMBL" id="CAEZWH010000010">
    <property type="protein sequence ID" value="CAB4644417.1"/>
    <property type="molecule type" value="Genomic_DNA"/>
</dbReference>
<dbReference type="FunFam" id="3.40.50.300:FF:000016">
    <property type="entry name" value="Oligopeptide ABC transporter ATP-binding component"/>
    <property type="match status" value="1"/>
</dbReference>
<dbReference type="AlphaFoldDB" id="A0A6J6K3U4"/>
<keyword evidence="4" id="KW-0547">Nucleotide-binding</keyword>
<name>A0A6J6K3U4_9ZZZZ</name>
<comment type="subcellular location">
    <subcellularLocation>
        <location evidence="1">Cell membrane</location>
        <topology evidence="1">Peripheral membrane protein</topology>
    </subcellularLocation>
</comment>
<dbReference type="Pfam" id="PF00005">
    <property type="entry name" value="ABC_tran"/>
    <property type="match status" value="2"/>
</dbReference>
<dbReference type="InterPro" id="IPR017871">
    <property type="entry name" value="ABC_transporter-like_CS"/>
</dbReference>
<dbReference type="InterPro" id="IPR027417">
    <property type="entry name" value="P-loop_NTPase"/>
</dbReference>
<evidence type="ECO:0000256" key="1">
    <source>
        <dbReference type="ARBA" id="ARBA00004202"/>
    </source>
</evidence>
<evidence type="ECO:0000256" key="5">
    <source>
        <dbReference type="ARBA" id="ARBA00022840"/>
    </source>
</evidence>
<dbReference type="PROSITE" id="PS50893">
    <property type="entry name" value="ABC_TRANSPORTER_2"/>
    <property type="match status" value="2"/>
</dbReference>
<dbReference type="SUPFAM" id="SSF52540">
    <property type="entry name" value="P-loop containing nucleoside triphosphate hydrolases"/>
    <property type="match status" value="2"/>
</dbReference>
<dbReference type="GO" id="GO:0005886">
    <property type="term" value="C:plasma membrane"/>
    <property type="evidence" value="ECO:0007669"/>
    <property type="project" value="UniProtKB-SubCell"/>
</dbReference>
<dbReference type="InterPro" id="IPR050388">
    <property type="entry name" value="ABC_Ni/Peptide_Import"/>
</dbReference>
<dbReference type="PROSITE" id="PS00211">
    <property type="entry name" value="ABC_TRANSPORTER_1"/>
    <property type="match status" value="1"/>
</dbReference>